<evidence type="ECO:0000256" key="4">
    <source>
        <dbReference type="ARBA" id="ARBA00022989"/>
    </source>
</evidence>
<evidence type="ECO:0000256" key="5">
    <source>
        <dbReference type="ARBA" id="ARBA00023040"/>
    </source>
</evidence>
<dbReference type="AlphaFoldDB" id="A0AAD3M5H8"/>
<protein>
    <submittedName>
        <fullName evidence="11">B2 bradykinin receptor-like protein</fullName>
    </submittedName>
</protein>
<feature type="transmembrane region" description="Helical" evidence="9">
    <location>
        <begin position="47"/>
        <end position="67"/>
    </location>
</feature>
<keyword evidence="8" id="KW-0807">Transducer</keyword>
<evidence type="ECO:0000313" key="12">
    <source>
        <dbReference type="Proteomes" id="UP001279410"/>
    </source>
</evidence>
<evidence type="ECO:0000313" key="11">
    <source>
        <dbReference type="EMBL" id="GLD47962.1"/>
    </source>
</evidence>
<dbReference type="PROSITE" id="PS50262">
    <property type="entry name" value="G_PROTEIN_RECEP_F1_2"/>
    <property type="match status" value="1"/>
</dbReference>
<gene>
    <name evidence="11" type="ORF">AKAME5_000202900</name>
</gene>
<keyword evidence="4 9" id="KW-1133">Transmembrane helix</keyword>
<keyword evidence="2" id="KW-1003">Cell membrane</keyword>
<feature type="transmembrane region" description="Helical" evidence="9">
    <location>
        <begin position="6"/>
        <end position="27"/>
    </location>
</feature>
<dbReference type="PRINTS" id="PR00237">
    <property type="entry name" value="GPCRRHODOPSN"/>
</dbReference>
<reference evidence="11" key="1">
    <citation type="submission" date="2022-08" db="EMBL/GenBank/DDBJ databases">
        <title>Genome sequencing of akame (Lates japonicus).</title>
        <authorList>
            <person name="Hashiguchi Y."/>
            <person name="Takahashi H."/>
        </authorList>
    </citation>
    <scope>NUCLEOTIDE SEQUENCE</scope>
    <source>
        <strain evidence="11">Kochi</strain>
    </source>
</reference>
<feature type="domain" description="G-protein coupled receptors family 1 profile" evidence="10">
    <location>
        <begin position="1"/>
        <end position="111"/>
    </location>
</feature>
<dbReference type="SUPFAM" id="SSF81321">
    <property type="entry name" value="Family A G protein-coupled receptor-like"/>
    <property type="match status" value="1"/>
</dbReference>
<evidence type="ECO:0000256" key="8">
    <source>
        <dbReference type="ARBA" id="ARBA00023224"/>
    </source>
</evidence>
<evidence type="ECO:0000256" key="2">
    <source>
        <dbReference type="ARBA" id="ARBA00022475"/>
    </source>
</evidence>
<evidence type="ECO:0000256" key="3">
    <source>
        <dbReference type="ARBA" id="ARBA00022692"/>
    </source>
</evidence>
<organism evidence="11 12">
    <name type="scientific">Lates japonicus</name>
    <name type="common">Japanese lates</name>
    <dbReference type="NCBI Taxonomy" id="270547"/>
    <lineage>
        <taxon>Eukaryota</taxon>
        <taxon>Metazoa</taxon>
        <taxon>Chordata</taxon>
        <taxon>Craniata</taxon>
        <taxon>Vertebrata</taxon>
        <taxon>Euteleostomi</taxon>
        <taxon>Actinopterygii</taxon>
        <taxon>Neopterygii</taxon>
        <taxon>Teleostei</taxon>
        <taxon>Neoteleostei</taxon>
        <taxon>Acanthomorphata</taxon>
        <taxon>Carangaria</taxon>
        <taxon>Carangaria incertae sedis</taxon>
        <taxon>Centropomidae</taxon>
        <taxon>Lates</taxon>
    </lineage>
</organism>
<keyword evidence="5" id="KW-0297">G-protein coupled receptor</keyword>
<dbReference type="Proteomes" id="UP001279410">
    <property type="component" value="Unassembled WGS sequence"/>
</dbReference>
<evidence type="ECO:0000259" key="10">
    <source>
        <dbReference type="PROSITE" id="PS50262"/>
    </source>
</evidence>
<evidence type="ECO:0000256" key="1">
    <source>
        <dbReference type="ARBA" id="ARBA00004651"/>
    </source>
</evidence>
<name>A0AAD3M5H8_LATJO</name>
<evidence type="ECO:0000256" key="9">
    <source>
        <dbReference type="SAM" id="Phobius"/>
    </source>
</evidence>
<evidence type="ECO:0000256" key="6">
    <source>
        <dbReference type="ARBA" id="ARBA00023136"/>
    </source>
</evidence>
<accession>A0AAD3M5H8</accession>
<dbReference type="PANTHER" id="PTHR24231">
    <property type="entry name" value="PURINOCEPTOR-RELATED G-PROTEIN COUPLED RECEPTOR"/>
    <property type="match status" value="1"/>
</dbReference>
<dbReference type="EMBL" id="BRZM01000004">
    <property type="protein sequence ID" value="GLD47962.1"/>
    <property type="molecule type" value="Genomic_DNA"/>
</dbReference>
<evidence type="ECO:0000256" key="7">
    <source>
        <dbReference type="ARBA" id="ARBA00023170"/>
    </source>
</evidence>
<keyword evidence="7 11" id="KW-0675">Receptor</keyword>
<sequence>MLLCERMLIVMLIIPIPIVSLCTFKIVKALNNRVVKRANTQKMERKATTLMVAVFVVFLICRVPFYVVKIIEWLMRTEVLVGCKLGTVVDICKHVFLYLTLSNSVFNPILYIIVGKNFQEKVKELFHQWSSTFIHNEGR</sequence>
<dbReference type="InterPro" id="IPR000276">
    <property type="entry name" value="GPCR_Rhodpsn"/>
</dbReference>
<keyword evidence="3 9" id="KW-0812">Transmembrane</keyword>
<comment type="subcellular location">
    <subcellularLocation>
        <location evidence="1">Cell membrane</location>
        <topology evidence="1">Multi-pass membrane protein</topology>
    </subcellularLocation>
</comment>
<comment type="caution">
    <text evidence="11">The sequence shown here is derived from an EMBL/GenBank/DDBJ whole genome shotgun (WGS) entry which is preliminary data.</text>
</comment>
<dbReference type="Pfam" id="PF00001">
    <property type="entry name" value="7tm_1"/>
    <property type="match status" value="1"/>
</dbReference>
<keyword evidence="12" id="KW-1185">Reference proteome</keyword>
<keyword evidence="6 9" id="KW-0472">Membrane</keyword>
<proteinExistence type="predicted"/>
<feature type="transmembrane region" description="Helical" evidence="9">
    <location>
        <begin position="95"/>
        <end position="114"/>
    </location>
</feature>
<dbReference type="GO" id="GO:0005886">
    <property type="term" value="C:plasma membrane"/>
    <property type="evidence" value="ECO:0007669"/>
    <property type="project" value="UniProtKB-SubCell"/>
</dbReference>
<dbReference type="Gene3D" id="1.20.1070.10">
    <property type="entry name" value="Rhodopsin 7-helix transmembrane proteins"/>
    <property type="match status" value="1"/>
</dbReference>
<dbReference type="GO" id="GO:0004930">
    <property type="term" value="F:G protein-coupled receptor activity"/>
    <property type="evidence" value="ECO:0007669"/>
    <property type="project" value="UniProtKB-KW"/>
</dbReference>
<dbReference type="InterPro" id="IPR017452">
    <property type="entry name" value="GPCR_Rhodpsn_7TM"/>
</dbReference>